<dbReference type="Gene3D" id="3.40.50.300">
    <property type="entry name" value="P-loop containing nucleotide triphosphate hydrolases"/>
    <property type="match status" value="1"/>
</dbReference>
<keyword evidence="5 10" id="KW-0418">Kinase</keyword>
<evidence type="ECO:0000256" key="5">
    <source>
        <dbReference type="ARBA" id="ARBA00022777"/>
    </source>
</evidence>
<accession>A0A371AQZ4</accession>
<keyword evidence="3" id="KW-0808">Transferase</keyword>
<dbReference type="InterPro" id="IPR027417">
    <property type="entry name" value="P-loop_NTPase"/>
</dbReference>
<keyword evidence="7" id="KW-0829">Tyrosine-protein kinase</keyword>
<dbReference type="CDD" id="cd05387">
    <property type="entry name" value="BY-kinase"/>
    <property type="match status" value="1"/>
</dbReference>
<dbReference type="GO" id="GO:0005886">
    <property type="term" value="C:plasma membrane"/>
    <property type="evidence" value="ECO:0007669"/>
    <property type="project" value="TreeGrafter"/>
</dbReference>
<dbReference type="InterPro" id="IPR005702">
    <property type="entry name" value="Wzc-like_C"/>
</dbReference>
<dbReference type="OrthoDB" id="9794577at2"/>
<dbReference type="Proteomes" id="UP000255036">
    <property type="component" value="Unassembled WGS sequence"/>
</dbReference>
<dbReference type="SUPFAM" id="SSF52540">
    <property type="entry name" value="P-loop containing nucleoside triphosphate hydrolases"/>
    <property type="match status" value="1"/>
</dbReference>
<evidence type="ECO:0000256" key="1">
    <source>
        <dbReference type="ARBA" id="ARBA00007316"/>
    </source>
</evidence>
<evidence type="ECO:0000256" key="3">
    <source>
        <dbReference type="ARBA" id="ARBA00022679"/>
    </source>
</evidence>
<dbReference type="EC" id="2.7.10.2" evidence="2"/>
<dbReference type="GO" id="GO:0005524">
    <property type="term" value="F:ATP binding"/>
    <property type="evidence" value="ECO:0007669"/>
    <property type="project" value="UniProtKB-KW"/>
</dbReference>
<gene>
    <name evidence="10" type="ORF">DWV06_15760</name>
</gene>
<evidence type="ECO:0000256" key="2">
    <source>
        <dbReference type="ARBA" id="ARBA00011903"/>
    </source>
</evidence>
<name>A0A371AQZ4_9FIRM</name>
<dbReference type="NCBIfam" id="TIGR01007">
    <property type="entry name" value="eps_fam"/>
    <property type="match status" value="1"/>
</dbReference>
<sequence>METIDISNLLNFDFQRREAFNTLRTNIQFCGNDIKVIGITSCSPNEGKSSISLNLAVSLAEADKKVIFVDGDLRNSVMIARYRVSHAVTGLSHYLSGINMEDDFIYPTNIKNLDLILSGPVPPNPSELFGSQSFSLLIKELKESYDYIIIDTPPLGSVIDSAVISRECDGMLIVIEANAINYKFAQRVKEQLDKTGCKILGTVLNKVDLNKKGYMSKHYGANYGRYYNNEYSAKSAKKS</sequence>
<comment type="caution">
    <text evidence="10">The sequence shown here is derived from an EMBL/GenBank/DDBJ whole genome shotgun (WGS) entry which is preliminary data.</text>
</comment>
<evidence type="ECO:0000259" key="9">
    <source>
        <dbReference type="Pfam" id="PF13614"/>
    </source>
</evidence>
<comment type="similarity">
    <text evidence="1">Belongs to the CpsD/CapB family.</text>
</comment>
<dbReference type="Pfam" id="PF13614">
    <property type="entry name" value="AAA_31"/>
    <property type="match status" value="1"/>
</dbReference>
<protein>
    <recommendedName>
        <fullName evidence="2">non-specific protein-tyrosine kinase</fullName>
        <ecNumber evidence="2">2.7.10.2</ecNumber>
    </recommendedName>
</protein>
<dbReference type="AlphaFoldDB" id="A0A371AQZ4"/>
<comment type="catalytic activity">
    <reaction evidence="8">
        <text>L-tyrosyl-[protein] + ATP = O-phospho-L-tyrosyl-[protein] + ADP + H(+)</text>
        <dbReference type="Rhea" id="RHEA:10596"/>
        <dbReference type="Rhea" id="RHEA-COMP:10136"/>
        <dbReference type="Rhea" id="RHEA-COMP:20101"/>
        <dbReference type="ChEBI" id="CHEBI:15378"/>
        <dbReference type="ChEBI" id="CHEBI:30616"/>
        <dbReference type="ChEBI" id="CHEBI:46858"/>
        <dbReference type="ChEBI" id="CHEBI:61978"/>
        <dbReference type="ChEBI" id="CHEBI:456216"/>
        <dbReference type="EC" id="2.7.10.2"/>
    </reaction>
</comment>
<dbReference type="GO" id="GO:0004715">
    <property type="term" value="F:non-membrane spanning protein tyrosine kinase activity"/>
    <property type="evidence" value="ECO:0007669"/>
    <property type="project" value="UniProtKB-EC"/>
</dbReference>
<evidence type="ECO:0000313" key="10">
    <source>
        <dbReference type="EMBL" id="RDU21988.1"/>
    </source>
</evidence>
<evidence type="ECO:0000256" key="6">
    <source>
        <dbReference type="ARBA" id="ARBA00022840"/>
    </source>
</evidence>
<keyword evidence="4" id="KW-0547">Nucleotide-binding</keyword>
<feature type="domain" description="AAA" evidence="9">
    <location>
        <begin position="36"/>
        <end position="181"/>
    </location>
</feature>
<dbReference type="PANTHER" id="PTHR32309">
    <property type="entry name" value="TYROSINE-PROTEIN KINASE"/>
    <property type="match status" value="1"/>
</dbReference>
<evidence type="ECO:0000313" key="11">
    <source>
        <dbReference type="Proteomes" id="UP000255036"/>
    </source>
</evidence>
<keyword evidence="11" id="KW-1185">Reference proteome</keyword>
<proteinExistence type="inferred from homology"/>
<evidence type="ECO:0000256" key="7">
    <source>
        <dbReference type="ARBA" id="ARBA00023137"/>
    </source>
</evidence>
<dbReference type="InterPro" id="IPR050445">
    <property type="entry name" value="Bact_polysacc_biosynth/exp"/>
</dbReference>
<evidence type="ECO:0000256" key="4">
    <source>
        <dbReference type="ARBA" id="ARBA00022741"/>
    </source>
</evidence>
<dbReference type="PANTHER" id="PTHR32309:SF13">
    <property type="entry name" value="FERRIC ENTEROBACTIN TRANSPORT PROTEIN FEPE"/>
    <property type="match status" value="1"/>
</dbReference>
<keyword evidence="6" id="KW-0067">ATP-binding</keyword>
<dbReference type="InterPro" id="IPR025669">
    <property type="entry name" value="AAA_dom"/>
</dbReference>
<organism evidence="10 11">
    <name type="scientific">Anaerosacchariphilus polymeriproducens</name>
    <dbReference type="NCBI Taxonomy" id="1812858"/>
    <lineage>
        <taxon>Bacteria</taxon>
        <taxon>Bacillati</taxon>
        <taxon>Bacillota</taxon>
        <taxon>Clostridia</taxon>
        <taxon>Lachnospirales</taxon>
        <taxon>Lachnospiraceae</taxon>
        <taxon>Anaerosacchariphilus</taxon>
    </lineage>
</organism>
<evidence type="ECO:0000256" key="8">
    <source>
        <dbReference type="ARBA" id="ARBA00051245"/>
    </source>
</evidence>
<dbReference type="EMBL" id="QRCT01000050">
    <property type="protein sequence ID" value="RDU21988.1"/>
    <property type="molecule type" value="Genomic_DNA"/>
</dbReference>
<dbReference type="RefSeq" id="WP_115483151.1">
    <property type="nucleotide sequence ID" value="NZ_QRCT01000050.1"/>
</dbReference>
<reference evidence="10 11" key="1">
    <citation type="submission" date="2018-07" db="EMBL/GenBank/DDBJ databases">
        <title>Anaerosacharophilus polymeroproducens gen. nov. sp. nov., an anaerobic bacterium isolated from salt field.</title>
        <authorList>
            <person name="Kim W."/>
            <person name="Yang S.-H."/>
            <person name="Oh J."/>
            <person name="Lee J.-H."/>
            <person name="Kwon K.K."/>
        </authorList>
    </citation>
    <scope>NUCLEOTIDE SEQUENCE [LARGE SCALE GENOMIC DNA]</scope>
    <source>
        <strain evidence="10 11">MCWD5</strain>
    </source>
</reference>